<evidence type="ECO:0000313" key="4">
    <source>
        <dbReference type="EMBL" id="PRQ02612.1"/>
    </source>
</evidence>
<keyword evidence="2" id="KW-1133">Transmembrane helix</keyword>
<dbReference type="Gene3D" id="2.60.120.1440">
    <property type="match status" value="1"/>
</dbReference>
<organism evidence="4 5">
    <name type="scientific">Enhygromyxa salina</name>
    <dbReference type="NCBI Taxonomy" id="215803"/>
    <lineage>
        <taxon>Bacteria</taxon>
        <taxon>Pseudomonadati</taxon>
        <taxon>Myxococcota</taxon>
        <taxon>Polyangia</taxon>
        <taxon>Nannocystales</taxon>
        <taxon>Nannocystaceae</taxon>
        <taxon>Enhygromyxa</taxon>
    </lineage>
</organism>
<dbReference type="OrthoDB" id="5492947at2"/>
<gene>
    <name evidence="4" type="ORF">ENSA7_54410</name>
</gene>
<feature type="region of interest" description="Disordered" evidence="1">
    <location>
        <begin position="418"/>
        <end position="437"/>
    </location>
</feature>
<keyword evidence="2" id="KW-0472">Membrane</keyword>
<evidence type="ECO:0000313" key="5">
    <source>
        <dbReference type="Proteomes" id="UP000238823"/>
    </source>
</evidence>
<dbReference type="InterPro" id="IPR006860">
    <property type="entry name" value="FecR"/>
</dbReference>
<evidence type="ECO:0000256" key="1">
    <source>
        <dbReference type="SAM" id="MobiDB-lite"/>
    </source>
</evidence>
<name>A0A2S9YC28_9BACT</name>
<proteinExistence type="predicted"/>
<keyword evidence="2" id="KW-0812">Transmembrane</keyword>
<feature type="domain" description="FecR protein" evidence="3">
    <location>
        <begin position="235"/>
        <end position="293"/>
    </location>
</feature>
<evidence type="ECO:0000256" key="2">
    <source>
        <dbReference type="SAM" id="Phobius"/>
    </source>
</evidence>
<dbReference type="EMBL" id="PVNL01000111">
    <property type="protein sequence ID" value="PRQ02612.1"/>
    <property type="molecule type" value="Genomic_DNA"/>
</dbReference>
<comment type="caution">
    <text evidence="4">The sequence shown here is derived from an EMBL/GenBank/DDBJ whole genome shotgun (WGS) entry which is preliminary data.</text>
</comment>
<dbReference type="AlphaFoldDB" id="A0A2S9YC28"/>
<accession>A0A2S9YC28</accession>
<dbReference type="Pfam" id="PF04773">
    <property type="entry name" value="FecR"/>
    <property type="match status" value="1"/>
</dbReference>
<feature type="compositionally biased region" description="Basic and acidic residues" evidence="1">
    <location>
        <begin position="419"/>
        <end position="429"/>
    </location>
</feature>
<evidence type="ECO:0000259" key="3">
    <source>
        <dbReference type="Pfam" id="PF04773"/>
    </source>
</evidence>
<dbReference type="RefSeq" id="WP_106092326.1">
    <property type="nucleotide sequence ID" value="NZ_PVNL01000111.1"/>
</dbReference>
<dbReference type="InterPro" id="IPR011990">
    <property type="entry name" value="TPR-like_helical_dom_sf"/>
</dbReference>
<protein>
    <submittedName>
        <fullName evidence="4">FecR protein</fullName>
    </submittedName>
</protein>
<feature type="transmembrane region" description="Helical" evidence="2">
    <location>
        <begin position="93"/>
        <end position="115"/>
    </location>
</feature>
<reference evidence="4 5" key="1">
    <citation type="submission" date="2018-03" db="EMBL/GenBank/DDBJ databases">
        <title>Draft Genome Sequences of the Obligatory Marine Myxobacteria Enhygromyxa salina SWB007.</title>
        <authorList>
            <person name="Poehlein A."/>
            <person name="Moghaddam J.A."/>
            <person name="Harms H."/>
            <person name="Alanjari M."/>
            <person name="Koenig G.M."/>
            <person name="Daniel R."/>
            <person name="Schaeberle T.F."/>
        </authorList>
    </citation>
    <scope>NUCLEOTIDE SEQUENCE [LARGE SCALE GENOMIC DNA]</scope>
    <source>
        <strain evidence="4 5">SWB007</strain>
    </source>
</reference>
<dbReference type="Gene3D" id="1.25.40.10">
    <property type="entry name" value="Tetratricopeptide repeat domain"/>
    <property type="match status" value="1"/>
</dbReference>
<sequence>MSQVHYGCHEFREDTERVLQGRAHPELARLYHTHLACCRDCQRYHHRLEAIYRRPRPVTPLDTFAREREFGAILERAKSHGERHGRARALRRASTTVGVGGLTIAAVILALALVVPSFGARLFQPPAVAQLELRSDTGYTSYGDGIRIPVGHSLSHQAQKFARVIGWESGWDAAREPGGRVELTDAEGRPTTGDSLTVGTRIATRDTAVQVAFVGRLIANFQPHTIARWNSASPSLVEFGLLSGTLAVRYDRRPGDPILQVRTPHAVVRVVGTVFTVTVEDGRTSVSVLRGKVVVVDPSNGRPLGEVEAGFRFDVGDSSYRDVGRQEVAAALPLSELGELLVTISDAGEMRVQPPPRELGQIPRAWTVPGLSNDPSQRILDRVLDPDAPTASTAPTAPTALLGGEVAPATGRAAARAAHRAEPARHAPADDNGEAATRKLINKQIRRERDRKSMVEARLERCRVLQAEPETRFRAARCLGDFMSELGDQPEAVEGLLLLGTLRMDFAHDYQSATRNFEEFLRRAPQHPKAELARYKLVLAAIEAGYIPHALQRGLAYLRHYPDGQYVGRILQRFPELKSEI</sequence>
<dbReference type="Proteomes" id="UP000238823">
    <property type="component" value="Unassembled WGS sequence"/>
</dbReference>